<accession>A0A240PLJ8</accession>
<dbReference type="GO" id="GO:0005634">
    <property type="term" value="C:nucleus"/>
    <property type="evidence" value="ECO:0007669"/>
    <property type="project" value="TreeGrafter"/>
</dbReference>
<feature type="region of interest" description="Disordered" evidence="1">
    <location>
        <begin position="407"/>
        <end position="426"/>
    </location>
</feature>
<organism evidence="3">
    <name type="scientific">Anopheles atroparvus</name>
    <name type="common">European mosquito</name>
    <dbReference type="NCBI Taxonomy" id="41427"/>
    <lineage>
        <taxon>Eukaryota</taxon>
        <taxon>Metazoa</taxon>
        <taxon>Ecdysozoa</taxon>
        <taxon>Arthropoda</taxon>
        <taxon>Hexapoda</taxon>
        <taxon>Insecta</taxon>
        <taxon>Pterygota</taxon>
        <taxon>Neoptera</taxon>
        <taxon>Endopterygota</taxon>
        <taxon>Diptera</taxon>
        <taxon>Nematocera</taxon>
        <taxon>Culicoidea</taxon>
        <taxon>Culicidae</taxon>
        <taxon>Anophelinae</taxon>
        <taxon>Anopheles</taxon>
    </lineage>
</organism>
<sequence length="1084" mass="121367">MSRKTNINQHRRLTETGNDVSDDEMQYHNLSAAEHQYPTSSSVATGSTALLTASSTRTLPGVRNAASEQTEHPTVRTGEEIASLLMEVVDKKERCWDFDLHYWLTTYQTVCTEVNFPVAGMLVDCAARIYGRKVDYLSDIVIHMNDDQKGRAQKQSDEGSGENSEEPAQNNSITRKRAGRFNPQSGSDCIDDVEFTCSDTKLLKLDALIKPPTIVEVDRRTKVQQMQDLCTELRANPNRQRRQEILNRLRDEAGIISMLSSHGVARKNQILDLESGETIGTRYDYQIHQNYIDGRTGSLIAEHDLKRFFQRCDVIDLVSEQLESERERCTRLGIPAPADMLSVKAREVKIFLPPEYLRDRYRISVNDTSDFDNALMQARITNYNSDPILTLMDAAERDRRCKQIEEDEATRLNGSGYGNDSAIADEPSFSDVLCSSRLNESIGDTGELQNSTENPSQATLETIDENPVDSELMTLESDASQGKNDGEKPTGTASRLSVDEGIGVDRESPPRSSSTTQEKSANIVFTGGTIIPRQTGQRSVNRLPINLFGIPEKLIQKSCVFSLPVEYRKMKMDLAMRGRDRKPGTSKVNLYSLHPSAPRNPLWVERPSTPDLEDFLGFDDEEAPDVCHPVAKTSNKSLKSKEPPADRSSTPENDFEGFTEEEVIAGVPQSLQLMPKDVENLSSPTRSPDKRQKTGDGASSSQVTPSRTMSCDSGISESAERGKESGSNSEREPLMSEQDDGFDSGLAEHETSPRQPLEEHTEASNARIQERNEEVQERIRKVNRWHKKLKPILIESEKRNHFDIHEYGTQIIDTFDKATAAPGDNLIGDLHRPTITLASVLQNKPAHSTARYFLSMLMLANTNNVEIVNKNRDPLRLSTTDEIELRLISRKRHHQEMEALGELLPSESDPDRGQRKRQNRKRKMMLAHDQDTLQATVVHGDAAACALPDPAARLLSPSDEPNFIDNVRQLYPELNSDESRRKRAAFRRGLRNYAYGLVQGSEETTATDEPQATEPPPQTQPPDPVCNVQPLHSLEEDDILRIDLLTNNATLIATRDVDDMCGRSIFSLAESGYESMISEGNIAR</sequence>
<feature type="compositionally biased region" description="Pro residues" evidence="1">
    <location>
        <begin position="1013"/>
        <end position="1024"/>
    </location>
</feature>
<reference evidence="3" key="1">
    <citation type="submission" date="2022-08" db="UniProtKB">
        <authorList>
            <consortium name="EnsemblMetazoa"/>
        </authorList>
    </citation>
    <scope>IDENTIFICATION</scope>
    <source>
        <strain evidence="3">EBRO</strain>
    </source>
</reference>
<dbReference type="InterPro" id="IPR031737">
    <property type="entry name" value="CNDH2_C"/>
</dbReference>
<dbReference type="GO" id="GO:0000796">
    <property type="term" value="C:condensin complex"/>
    <property type="evidence" value="ECO:0007669"/>
    <property type="project" value="TreeGrafter"/>
</dbReference>
<feature type="compositionally biased region" description="Polar residues" evidence="1">
    <location>
        <begin position="510"/>
        <end position="520"/>
    </location>
</feature>
<evidence type="ECO:0000256" key="1">
    <source>
        <dbReference type="SAM" id="MobiDB-lite"/>
    </source>
</evidence>
<feature type="region of interest" description="Disordered" evidence="1">
    <location>
        <begin position="1"/>
        <end position="22"/>
    </location>
</feature>
<dbReference type="PANTHER" id="PTHR14324">
    <property type="entry name" value="CONDENSIN-2 COMPLEX SUBUNIT H2"/>
    <property type="match status" value="1"/>
</dbReference>
<feature type="region of interest" description="Disordered" evidence="1">
    <location>
        <begin position="617"/>
        <end position="654"/>
    </location>
</feature>
<dbReference type="GO" id="GO:0010032">
    <property type="term" value="P:meiotic chromosome condensation"/>
    <property type="evidence" value="ECO:0007669"/>
    <property type="project" value="TreeGrafter"/>
</dbReference>
<dbReference type="GO" id="GO:0003682">
    <property type="term" value="F:chromatin binding"/>
    <property type="evidence" value="ECO:0007669"/>
    <property type="project" value="TreeGrafter"/>
</dbReference>
<feature type="region of interest" description="Disordered" evidence="1">
    <location>
        <begin position="679"/>
        <end position="772"/>
    </location>
</feature>
<dbReference type="PANTHER" id="PTHR14324:SF3">
    <property type="entry name" value="CONDENSIN-2 COMPLEX SUBUNIT H2"/>
    <property type="match status" value="1"/>
</dbReference>
<dbReference type="InterPro" id="IPR031739">
    <property type="entry name" value="Ncaph2"/>
</dbReference>
<evidence type="ECO:0000259" key="2">
    <source>
        <dbReference type="Pfam" id="PF16858"/>
    </source>
</evidence>
<feature type="region of interest" description="Disordered" evidence="1">
    <location>
        <begin position="1001"/>
        <end position="1024"/>
    </location>
</feature>
<dbReference type="VEuPathDB" id="VectorBase:AATE021873"/>
<feature type="compositionally biased region" description="Low complexity" evidence="1">
    <location>
        <begin position="1002"/>
        <end position="1012"/>
    </location>
</feature>
<dbReference type="EnsemblMetazoa" id="AATE021873-RA">
    <property type="protein sequence ID" value="AATE021873-PA.1"/>
    <property type="gene ID" value="AATE021873"/>
</dbReference>
<feature type="compositionally biased region" description="Basic residues" evidence="1">
    <location>
        <begin position="914"/>
        <end position="924"/>
    </location>
</feature>
<proteinExistence type="predicted"/>
<dbReference type="AlphaFoldDB" id="A0A240PLJ8"/>
<dbReference type="STRING" id="41427.A0A240PLJ8"/>
<feature type="compositionally biased region" description="Polar residues" evidence="1">
    <location>
        <begin position="697"/>
        <end position="716"/>
    </location>
</feature>
<feature type="region of interest" description="Disordered" evidence="1">
    <location>
        <begin position="147"/>
        <end position="181"/>
    </location>
</feature>
<feature type="compositionally biased region" description="Basic and acidic residues" evidence="1">
    <location>
        <begin position="718"/>
        <end position="734"/>
    </location>
</feature>
<dbReference type="EMBL" id="AXCP01007741">
    <property type="status" value="NOT_ANNOTATED_CDS"/>
    <property type="molecule type" value="Genomic_DNA"/>
</dbReference>
<feature type="region of interest" description="Disordered" evidence="1">
    <location>
        <begin position="478"/>
        <end position="520"/>
    </location>
</feature>
<feature type="compositionally biased region" description="Basic and acidic residues" evidence="1">
    <location>
        <begin position="147"/>
        <end position="157"/>
    </location>
</feature>
<dbReference type="Pfam" id="PF16858">
    <property type="entry name" value="CNDH2_C"/>
    <property type="match status" value="1"/>
</dbReference>
<feature type="domain" description="Condensin-2 complex subunit H2 C-terminal" evidence="2">
    <location>
        <begin position="762"/>
        <end position="897"/>
    </location>
</feature>
<dbReference type="GO" id="GO:0051306">
    <property type="term" value="P:mitotic sister chromatid separation"/>
    <property type="evidence" value="ECO:0007669"/>
    <property type="project" value="TreeGrafter"/>
</dbReference>
<protein>
    <recommendedName>
        <fullName evidence="2">Condensin-2 complex subunit H2 C-terminal domain-containing protein</fullName>
    </recommendedName>
</protein>
<feature type="region of interest" description="Disordered" evidence="1">
    <location>
        <begin position="900"/>
        <end position="924"/>
    </location>
</feature>
<feature type="compositionally biased region" description="Basic and acidic residues" evidence="1">
    <location>
        <begin position="746"/>
        <end position="772"/>
    </location>
</feature>
<name>A0A240PLJ8_ANOAO</name>
<evidence type="ECO:0000313" key="3">
    <source>
        <dbReference type="EnsemblMetazoa" id="AATE021873-PA.1"/>
    </source>
</evidence>